<comment type="caution">
    <text evidence="1">The sequence shown here is derived from an EMBL/GenBank/DDBJ whole genome shotgun (WGS) entry which is preliminary data.</text>
</comment>
<dbReference type="AlphaFoldDB" id="X1P332"/>
<accession>X1P332</accession>
<feature type="non-terminal residue" evidence="1">
    <location>
        <position position="149"/>
    </location>
</feature>
<name>X1P332_9ZZZZ</name>
<feature type="non-terminal residue" evidence="1">
    <location>
        <position position="1"/>
    </location>
</feature>
<dbReference type="EMBL" id="BARV01041386">
    <property type="protein sequence ID" value="GAI50273.1"/>
    <property type="molecule type" value="Genomic_DNA"/>
</dbReference>
<sequence length="149" mass="16319">KWDSAGSGVLQSGINTESPGYLKYTVMSDGYISYTDSILVMPGNPYLVYDCHTILDTMQNANGVINPGEDIYLYLALKNNGSLVASGVRAQIFCSDSLLTMIKDTALFADISPGESGVSLTPFYFQISDFMPDEYSFNFEVIINYSAVQ</sequence>
<gene>
    <name evidence="1" type="ORF">S06H3_62673</name>
</gene>
<protein>
    <recommendedName>
        <fullName evidence="2">DUF11 domain-containing protein</fullName>
    </recommendedName>
</protein>
<evidence type="ECO:0000313" key="1">
    <source>
        <dbReference type="EMBL" id="GAI50273.1"/>
    </source>
</evidence>
<evidence type="ECO:0008006" key="2">
    <source>
        <dbReference type="Google" id="ProtNLM"/>
    </source>
</evidence>
<reference evidence="1" key="1">
    <citation type="journal article" date="2014" name="Front. Microbiol.">
        <title>High frequency of phylogenetically diverse reductive dehalogenase-homologous genes in deep subseafloor sedimentary metagenomes.</title>
        <authorList>
            <person name="Kawai M."/>
            <person name="Futagami T."/>
            <person name="Toyoda A."/>
            <person name="Takaki Y."/>
            <person name="Nishi S."/>
            <person name="Hori S."/>
            <person name="Arai W."/>
            <person name="Tsubouchi T."/>
            <person name="Morono Y."/>
            <person name="Uchiyama I."/>
            <person name="Ito T."/>
            <person name="Fujiyama A."/>
            <person name="Inagaki F."/>
            <person name="Takami H."/>
        </authorList>
    </citation>
    <scope>NUCLEOTIDE SEQUENCE</scope>
    <source>
        <strain evidence="1">Expedition CK06-06</strain>
    </source>
</reference>
<organism evidence="1">
    <name type="scientific">marine sediment metagenome</name>
    <dbReference type="NCBI Taxonomy" id="412755"/>
    <lineage>
        <taxon>unclassified sequences</taxon>
        <taxon>metagenomes</taxon>
        <taxon>ecological metagenomes</taxon>
    </lineage>
</organism>
<proteinExistence type="predicted"/>